<dbReference type="PANTHER" id="PTHR30336:SF4">
    <property type="entry name" value="ENVELOPE BIOGENESIS FACTOR ELYC"/>
    <property type="match status" value="1"/>
</dbReference>
<dbReference type="GO" id="GO:0000270">
    <property type="term" value="P:peptidoglycan metabolic process"/>
    <property type="evidence" value="ECO:0007669"/>
    <property type="project" value="TreeGrafter"/>
</dbReference>
<dbReference type="CDD" id="cd06259">
    <property type="entry name" value="YdcF-like"/>
    <property type="match status" value="1"/>
</dbReference>
<evidence type="ECO:0000313" key="3">
    <source>
        <dbReference type="Proteomes" id="UP000231343"/>
    </source>
</evidence>
<comment type="caution">
    <text evidence="2">The sequence shown here is derived from an EMBL/GenBank/DDBJ whole genome shotgun (WGS) entry which is preliminary data.</text>
</comment>
<reference evidence="2 3" key="1">
    <citation type="submission" date="2017-09" db="EMBL/GenBank/DDBJ databases">
        <title>Depth-based differentiation of microbial function through sediment-hosted aquifers and enrichment of novel symbionts in the deep terrestrial subsurface.</title>
        <authorList>
            <person name="Probst A.J."/>
            <person name="Ladd B."/>
            <person name="Jarett J.K."/>
            <person name="Geller-Mcgrath D.E."/>
            <person name="Sieber C.M."/>
            <person name="Emerson J.B."/>
            <person name="Anantharaman K."/>
            <person name="Thomas B.C."/>
            <person name="Malmstrom R."/>
            <person name="Stieglmeier M."/>
            <person name="Klingl A."/>
            <person name="Woyke T."/>
            <person name="Ryan C.M."/>
            <person name="Banfield J.F."/>
        </authorList>
    </citation>
    <scope>NUCLEOTIDE SEQUENCE [LARGE SCALE GENOMIC DNA]</scope>
    <source>
        <strain evidence="2">CG08_land_8_20_14_0_20_45_16</strain>
    </source>
</reference>
<evidence type="ECO:0000313" key="2">
    <source>
        <dbReference type="EMBL" id="PIS30425.1"/>
    </source>
</evidence>
<sequence>MSAALFLSITALKIVKRCYYLLTCLVLLGLLFVSRGFWLTRLAEFLIVSDKLVPADVIVVLAGDGNGERVDEGAKLYQVGYAPRILMSGGPLAWHLTCAEWMKKQAVFLGVPARVLVLEAQSRSTLENAKFSLPILAKLQTKSVILVTSPTHTRRAKWVFERVLRPAQIKVYVVPARASEFKLSCWWTRHEDIQLVVWEYVSLVYYLLRGD</sequence>
<dbReference type="InterPro" id="IPR051599">
    <property type="entry name" value="Cell_Envelope_Assoc"/>
</dbReference>
<dbReference type="Proteomes" id="UP000231343">
    <property type="component" value="Unassembled WGS sequence"/>
</dbReference>
<feature type="domain" description="DUF218" evidence="1">
    <location>
        <begin position="56"/>
        <end position="181"/>
    </location>
</feature>
<dbReference type="InterPro" id="IPR014729">
    <property type="entry name" value="Rossmann-like_a/b/a_fold"/>
</dbReference>
<dbReference type="Pfam" id="PF02698">
    <property type="entry name" value="DUF218"/>
    <property type="match status" value="1"/>
</dbReference>
<dbReference type="EMBL" id="PEYM01000055">
    <property type="protein sequence ID" value="PIS30425.1"/>
    <property type="molecule type" value="Genomic_DNA"/>
</dbReference>
<dbReference type="InterPro" id="IPR003848">
    <property type="entry name" value="DUF218"/>
</dbReference>
<organism evidence="2 3">
    <name type="scientific">Candidatus Saganbacteria bacterium CG08_land_8_20_14_0_20_45_16</name>
    <dbReference type="NCBI Taxonomy" id="2014293"/>
    <lineage>
        <taxon>Bacteria</taxon>
        <taxon>Bacillati</taxon>
        <taxon>Saganbacteria</taxon>
    </lineage>
</organism>
<protein>
    <recommendedName>
        <fullName evidence="1">DUF218 domain-containing protein</fullName>
    </recommendedName>
</protein>
<accession>A0A2H0Y1G3</accession>
<proteinExistence type="predicted"/>
<gene>
    <name evidence="2" type="ORF">COT42_02975</name>
</gene>
<evidence type="ECO:0000259" key="1">
    <source>
        <dbReference type="Pfam" id="PF02698"/>
    </source>
</evidence>
<dbReference type="Gene3D" id="3.40.50.620">
    <property type="entry name" value="HUPs"/>
    <property type="match status" value="1"/>
</dbReference>
<name>A0A2H0Y1G3_UNCSA</name>
<dbReference type="GO" id="GO:0043164">
    <property type="term" value="P:Gram-negative-bacterium-type cell wall biogenesis"/>
    <property type="evidence" value="ECO:0007669"/>
    <property type="project" value="TreeGrafter"/>
</dbReference>
<dbReference type="PANTHER" id="PTHR30336">
    <property type="entry name" value="INNER MEMBRANE PROTEIN, PROBABLE PERMEASE"/>
    <property type="match status" value="1"/>
</dbReference>
<dbReference type="GO" id="GO:0005886">
    <property type="term" value="C:plasma membrane"/>
    <property type="evidence" value="ECO:0007669"/>
    <property type="project" value="TreeGrafter"/>
</dbReference>
<dbReference type="AlphaFoldDB" id="A0A2H0Y1G3"/>